<organism evidence="3">
    <name type="scientific">Rhizochromulina marina</name>
    <dbReference type="NCBI Taxonomy" id="1034831"/>
    <lineage>
        <taxon>Eukaryota</taxon>
        <taxon>Sar</taxon>
        <taxon>Stramenopiles</taxon>
        <taxon>Ochrophyta</taxon>
        <taxon>Dictyochophyceae</taxon>
        <taxon>Rhizochromulinales</taxon>
        <taxon>Rhizochromulina</taxon>
    </lineage>
</organism>
<feature type="compositionally biased region" description="Acidic residues" evidence="2">
    <location>
        <begin position="276"/>
        <end position="293"/>
    </location>
</feature>
<sequence length="1036" mass="113643">MSDGFRVQLLDLRQRLQDAEARGESSEADAKALEEKIGAMETSTTTLQESLRGLSAEKETLTLRLEEKHTAIEDLVRDAAAKDADMARRMEELSGQKARAEEHVTALSRDKARLDEELQAERDRNHSAEEQAAGEAASAAQRESVLASALRAAEAKVSELSGKKAVLEENHRCEVAKLEADCVQAQAETKAAAERLLAVEASQEALQRELAQLRAEKARIEQQLEEELERSRSSSKAGAVANAVSQLLVAEASRNQTQEELDRLQQGNGSSSSEGQGDEGAAEEEGGGGEEPTEASSSSNTAHEEGCSCGGDGDKLKACEEREADLKKELARALKEKNEALERLQQALNGGDHAIATRAIRVEDASGQQQPTASAAQLITCIHDLTRENESLGKHRENQTKVIVELTQSVEEADSYLRLSWGVIGVFLFVVLLWVRWFYLFDVAWLHPMRKENVTLCAADECDVAVSGLSLEGRLLVGENLTVRAFQCGGRQCGEVSRAASMVRSLSGGGAGDPSYTALVGAWTVERATVSSSKRQHSAQQSQMLLDAQQQVQHLQESMDQKQQAQIQQLDDLRQQLHDQQKQHVSELARQENLEQDKQRQLQEAQQQLQKVQKEHQAELQKLNKAHAQELQQQGQQLQAQQRQHAQELQQQDQQLQAQLKQQSQQLDLQVKLQDQSAAHAKELGKLRDELQAEQKAHIQELVDQEQLRQSKQHQLQEVEQQMQQVVKQHTVELQQQEKQFKQQIQVLEQVDNKKQAQLSELERKLKDQDKKLKEEQAKKAKPCPAANCPKPPPVAKKQRTNEIQTAALMRNGSTFWLNRGSDEAPDLRFLVLGSLASLALSLASKAHRFALFLPWGAAAGAATLAPVSSLIPAAFSASASPAASTAAGTIVVRPAVVWLQRFAGVILPATLGWCGQVTAGLVLASTVALVSDQGAGSGEPADQSSPLPFPPSPSPAPSPPQEERERPRVRDFSRTAPMSYRGGVAFPSDENGLGQRVQVALGPLVAVAQTVVSWARRLFHSGPFKVPETEDARRV</sequence>
<feature type="region of interest" description="Disordered" evidence="2">
    <location>
        <begin position="93"/>
        <end position="140"/>
    </location>
</feature>
<evidence type="ECO:0000256" key="2">
    <source>
        <dbReference type="SAM" id="MobiDB-lite"/>
    </source>
</evidence>
<feature type="region of interest" description="Disordered" evidence="2">
    <location>
        <begin position="255"/>
        <end position="314"/>
    </location>
</feature>
<dbReference type="AlphaFoldDB" id="A0A7S2S731"/>
<evidence type="ECO:0000313" key="3">
    <source>
        <dbReference type="EMBL" id="CAD9691527.1"/>
    </source>
</evidence>
<gene>
    <name evidence="3" type="ORF">RMAR1173_LOCUS11811</name>
</gene>
<evidence type="ECO:0000256" key="1">
    <source>
        <dbReference type="SAM" id="Coils"/>
    </source>
</evidence>
<accession>A0A7S2S731</accession>
<feature type="region of interest" description="Disordered" evidence="2">
    <location>
        <begin position="935"/>
        <end position="975"/>
    </location>
</feature>
<feature type="compositionally biased region" description="Basic and acidic residues" evidence="2">
    <location>
        <begin position="93"/>
        <end position="129"/>
    </location>
</feature>
<keyword evidence="1" id="KW-0175">Coiled coil</keyword>
<feature type="compositionally biased region" description="Basic and acidic residues" evidence="2">
    <location>
        <begin position="962"/>
        <end position="974"/>
    </location>
</feature>
<feature type="compositionally biased region" description="Pro residues" evidence="2">
    <location>
        <begin position="948"/>
        <end position="961"/>
    </location>
</feature>
<protein>
    <submittedName>
        <fullName evidence="3">Uncharacterized protein</fullName>
    </submittedName>
</protein>
<reference evidence="3" key="1">
    <citation type="submission" date="2021-01" db="EMBL/GenBank/DDBJ databases">
        <authorList>
            <person name="Corre E."/>
            <person name="Pelletier E."/>
            <person name="Niang G."/>
            <person name="Scheremetjew M."/>
            <person name="Finn R."/>
            <person name="Kale V."/>
            <person name="Holt S."/>
            <person name="Cochrane G."/>
            <person name="Meng A."/>
            <person name="Brown T."/>
            <person name="Cohen L."/>
        </authorList>
    </citation>
    <scope>NUCLEOTIDE SEQUENCE</scope>
    <source>
        <strain evidence="3">CCMP1243</strain>
    </source>
</reference>
<feature type="compositionally biased region" description="Basic and acidic residues" evidence="2">
    <location>
        <begin position="302"/>
        <end position="314"/>
    </location>
</feature>
<feature type="coiled-coil region" evidence="1">
    <location>
        <begin position="2"/>
        <end position="36"/>
    </location>
</feature>
<proteinExistence type="predicted"/>
<name>A0A7S2S731_9STRA</name>
<dbReference type="EMBL" id="HBHJ01017831">
    <property type="protein sequence ID" value="CAD9691527.1"/>
    <property type="molecule type" value="Transcribed_RNA"/>
</dbReference>
<feature type="region of interest" description="Disordered" evidence="2">
    <location>
        <begin position="771"/>
        <end position="798"/>
    </location>
</feature>
<feature type="compositionally biased region" description="Low complexity" evidence="2">
    <location>
        <begin position="130"/>
        <end position="140"/>
    </location>
</feature>
<feature type="coiled-coil region" evidence="1">
    <location>
        <begin position="316"/>
        <end position="350"/>
    </location>
</feature>